<dbReference type="STRING" id="573413.Spirs_3889"/>
<keyword evidence="1" id="KW-1133">Transmembrane helix</keyword>
<dbReference type="CDD" id="cd16329">
    <property type="entry name" value="LolA_like"/>
    <property type="match status" value="1"/>
</dbReference>
<dbReference type="KEGG" id="ssm:Spirs_3889"/>
<keyword evidence="1" id="KW-0472">Membrane</keyword>
<proteinExistence type="predicted"/>
<sequence>MSPYQNARAKSWAKECTVQKYNSYGRFKIVPVVLLCAAVSSFFFLSPEVVEGEPTAAELLAQVDDNEVYDTITYTGEMIIEYQGRRYEKRFEAVAKENSDSFIEFVNQEDLGTKYLKRSGRLYVYSPDSEQVMLISGHLLKESMMGSDLSYEDTIENNKMSDRYDPTLIGSDTIDGHPAWVLDLAAKKASESYPRRKFWVDKENGDLLHAEFYALSGAKLKEYSLIRADVIHDRRFPVEFEMRDLLRKNSRTLFIMHDVVLDAPVNDSVFSMRNLER</sequence>
<name>E1R905_SEDSS</name>
<dbReference type="eggNOG" id="COG2834">
    <property type="taxonomic scope" value="Bacteria"/>
</dbReference>
<keyword evidence="4" id="KW-1185">Reference proteome</keyword>
<dbReference type="PANTHER" id="PTHR37507:SF2">
    <property type="entry name" value="SPORULATION PROTEIN YDCC"/>
    <property type="match status" value="1"/>
</dbReference>
<dbReference type="Gene3D" id="2.50.20.10">
    <property type="entry name" value="Lipoprotein localisation LolA/LolB/LppX"/>
    <property type="match status" value="1"/>
</dbReference>
<dbReference type="EMBL" id="CP002116">
    <property type="protein sequence ID" value="ADK82974.1"/>
    <property type="molecule type" value="Genomic_DNA"/>
</dbReference>
<dbReference type="Proteomes" id="UP000002318">
    <property type="component" value="Chromosome"/>
</dbReference>
<dbReference type="Pfam" id="PF17131">
    <property type="entry name" value="LolA_like"/>
    <property type="match status" value="1"/>
</dbReference>
<evidence type="ECO:0000313" key="4">
    <source>
        <dbReference type="Proteomes" id="UP000002318"/>
    </source>
</evidence>
<evidence type="ECO:0000259" key="2">
    <source>
        <dbReference type="Pfam" id="PF17131"/>
    </source>
</evidence>
<reference evidence="3 4" key="1">
    <citation type="journal article" date="2010" name="Stand. Genomic Sci.">
        <title>Complete genome sequence of Spirochaeta smaragdinae type strain (SEBR 4228).</title>
        <authorList>
            <person name="Mavromatis K."/>
            <person name="Yasawong M."/>
            <person name="Chertkov O."/>
            <person name="Lapidus A."/>
            <person name="Lucas S."/>
            <person name="Nolan M."/>
            <person name="Del Rio T.G."/>
            <person name="Tice H."/>
            <person name="Cheng J.F."/>
            <person name="Pitluck S."/>
            <person name="Liolios K."/>
            <person name="Ivanova N."/>
            <person name="Tapia R."/>
            <person name="Han C."/>
            <person name="Bruce D."/>
            <person name="Goodwin L."/>
            <person name="Pati A."/>
            <person name="Chen A."/>
            <person name="Palaniappan K."/>
            <person name="Land M."/>
            <person name="Hauser L."/>
            <person name="Chang Y.J."/>
            <person name="Jeffries C.D."/>
            <person name="Detter J.C."/>
            <person name="Rohde M."/>
            <person name="Brambilla E."/>
            <person name="Spring S."/>
            <person name="Goker M."/>
            <person name="Sikorski J."/>
            <person name="Woyke T."/>
            <person name="Bristow J."/>
            <person name="Eisen J.A."/>
            <person name="Markowitz V."/>
            <person name="Hugenholtz P."/>
            <person name="Klenk H.P."/>
            <person name="Kyrpides N.C."/>
        </authorList>
    </citation>
    <scope>NUCLEOTIDE SEQUENCE [LARGE SCALE GENOMIC DNA]</scope>
    <source>
        <strain evidence="4">DSM 11293 / JCM 15392 / SEBR 4228</strain>
    </source>
</reference>
<evidence type="ECO:0000256" key="1">
    <source>
        <dbReference type="SAM" id="Phobius"/>
    </source>
</evidence>
<feature type="transmembrane region" description="Helical" evidence="1">
    <location>
        <begin position="29"/>
        <end position="46"/>
    </location>
</feature>
<keyword evidence="1" id="KW-0812">Transmembrane</keyword>
<organism evidence="3 4">
    <name type="scientific">Sediminispirochaeta smaragdinae (strain DSM 11293 / JCM 15392 / SEBR 4228)</name>
    <name type="common">Spirochaeta smaragdinae</name>
    <dbReference type="NCBI Taxonomy" id="573413"/>
    <lineage>
        <taxon>Bacteria</taxon>
        <taxon>Pseudomonadati</taxon>
        <taxon>Spirochaetota</taxon>
        <taxon>Spirochaetia</taxon>
        <taxon>Spirochaetales</taxon>
        <taxon>Spirochaetaceae</taxon>
        <taxon>Sediminispirochaeta</taxon>
    </lineage>
</organism>
<dbReference type="InterPro" id="IPR033399">
    <property type="entry name" value="TP_0789-like"/>
</dbReference>
<dbReference type="HOGENOM" id="CLU_074356_2_0_12"/>
<feature type="domain" description="Uncharacterized protein TP-0789" evidence="2">
    <location>
        <begin position="98"/>
        <end position="277"/>
    </location>
</feature>
<dbReference type="PANTHER" id="PTHR37507">
    <property type="entry name" value="SPORULATION PROTEIN YDCC"/>
    <property type="match status" value="1"/>
</dbReference>
<dbReference type="AlphaFoldDB" id="E1R905"/>
<evidence type="ECO:0000313" key="3">
    <source>
        <dbReference type="EMBL" id="ADK82974.1"/>
    </source>
</evidence>
<dbReference type="InterPro" id="IPR052944">
    <property type="entry name" value="Sporulation_related"/>
</dbReference>
<protein>
    <recommendedName>
        <fullName evidence="2">Uncharacterized protein TP-0789 domain-containing protein</fullName>
    </recommendedName>
</protein>
<gene>
    <name evidence="3" type="ordered locus">Spirs_3889</name>
</gene>
<accession>E1R905</accession>